<evidence type="ECO:0000256" key="1">
    <source>
        <dbReference type="SAM" id="MobiDB-lite"/>
    </source>
</evidence>
<sequence>MAQVSARRGRYTDTRPLKPCPARWIYQGGYVNPPGASGILLHRCHHISDTRIKPLRQRGSEWKWMAEEEEEEEEEKEEEEEEWRRQKARETEGKRRKWKEETLSSSL</sequence>
<comment type="caution">
    <text evidence="2">The sequence shown here is derived from an EMBL/GenBank/DDBJ whole genome shotgun (WGS) entry which is preliminary data.</text>
</comment>
<dbReference type="Proteomes" id="UP000324222">
    <property type="component" value="Unassembled WGS sequence"/>
</dbReference>
<feature type="region of interest" description="Disordered" evidence="1">
    <location>
        <begin position="67"/>
        <end position="107"/>
    </location>
</feature>
<feature type="compositionally biased region" description="Basic and acidic residues" evidence="1">
    <location>
        <begin position="82"/>
        <end position="107"/>
    </location>
</feature>
<accession>A0A5B7KMR1</accession>
<proteinExistence type="predicted"/>
<organism evidence="2 3">
    <name type="scientific">Portunus trituberculatus</name>
    <name type="common">Swimming crab</name>
    <name type="synonym">Neptunus trituberculatus</name>
    <dbReference type="NCBI Taxonomy" id="210409"/>
    <lineage>
        <taxon>Eukaryota</taxon>
        <taxon>Metazoa</taxon>
        <taxon>Ecdysozoa</taxon>
        <taxon>Arthropoda</taxon>
        <taxon>Crustacea</taxon>
        <taxon>Multicrustacea</taxon>
        <taxon>Malacostraca</taxon>
        <taxon>Eumalacostraca</taxon>
        <taxon>Eucarida</taxon>
        <taxon>Decapoda</taxon>
        <taxon>Pleocyemata</taxon>
        <taxon>Brachyura</taxon>
        <taxon>Eubrachyura</taxon>
        <taxon>Portunoidea</taxon>
        <taxon>Portunidae</taxon>
        <taxon>Portuninae</taxon>
        <taxon>Portunus</taxon>
    </lineage>
</organism>
<reference evidence="2 3" key="1">
    <citation type="submission" date="2019-05" db="EMBL/GenBank/DDBJ databases">
        <title>Another draft genome of Portunus trituberculatus and its Hox gene families provides insights of decapod evolution.</title>
        <authorList>
            <person name="Jeong J.-H."/>
            <person name="Song I."/>
            <person name="Kim S."/>
            <person name="Choi T."/>
            <person name="Kim D."/>
            <person name="Ryu S."/>
            <person name="Kim W."/>
        </authorList>
    </citation>
    <scope>NUCLEOTIDE SEQUENCE [LARGE SCALE GENOMIC DNA]</scope>
    <source>
        <tissue evidence="2">Muscle</tissue>
    </source>
</reference>
<protein>
    <submittedName>
        <fullName evidence="2">Uncharacterized protein</fullName>
    </submittedName>
</protein>
<dbReference type="EMBL" id="VSRR010152405">
    <property type="protein sequence ID" value="MPD06668.1"/>
    <property type="molecule type" value="Genomic_DNA"/>
</dbReference>
<feature type="compositionally biased region" description="Acidic residues" evidence="1">
    <location>
        <begin position="67"/>
        <end position="81"/>
    </location>
</feature>
<gene>
    <name evidence="2" type="ORF">E2C01_102492</name>
</gene>
<dbReference type="AlphaFoldDB" id="A0A5B7KMR1"/>
<evidence type="ECO:0000313" key="3">
    <source>
        <dbReference type="Proteomes" id="UP000324222"/>
    </source>
</evidence>
<name>A0A5B7KMR1_PORTR</name>
<evidence type="ECO:0000313" key="2">
    <source>
        <dbReference type="EMBL" id="MPD06668.1"/>
    </source>
</evidence>
<keyword evidence="3" id="KW-1185">Reference proteome</keyword>